<evidence type="ECO:0000313" key="16">
    <source>
        <dbReference type="Proteomes" id="UP000694846"/>
    </source>
</evidence>
<organism evidence="15">
    <name type="scientific">Sipha flava</name>
    <name type="common">yellow sugarcane aphid</name>
    <dbReference type="NCBI Taxonomy" id="143950"/>
    <lineage>
        <taxon>Eukaryota</taxon>
        <taxon>Metazoa</taxon>
        <taxon>Ecdysozoa</taxon>
        <taxon>Arthropoda</taxon>
        <taxon>Hexapoda</taxon>
        <taxon>Insecta</taxon>
        <taxon>Pterygota</taxon>
        <taxon>Neoptera</taxon>
        <taxon>Paraneoptera</taxon>
        <taxon>Hemiptera</taxon>
        <taxon>Sternorrhyncha</taxon>
        <taxon>Aphidomorpha</taxon>
        <taxon>Aphidoidea</taxon>
        <taxon>Aphididae</taxon>
        <taxon>Sipha</taxon>
    </lineage>
</organism>
<evidence type="ECO:0000256" key="9">
    <source>
        <dbReference type="ARBA" id="ARBA00040965"/>
    </source>
</evidence>
<sequence>MDDRKKSPELKSDSSDSADETDPSRNNGCSNYVMYRDRPEWKDVQPVAQDDGPAQVVRIAYSEKFSDVFDYFRAIIKSGEKSERALNLVTDAITLNPANYTVWIYRLEIVLYLKIDLHNELDYISNVIREFTKNYQVWQYRKNIVEMLNDPSGELEFTADILDLDAKNYHAWQYRQWVITTFSNLIENELNFVDDLISQDIRNNSAWNQRYFVINMSNPNADVIDKELKYTFDKIQILTKNESAWNYLRGLLLYSENGILEDKVSTFCTQLYDKGNRSIHLLSCLIDLLDVDVNSTELEDVEKVKFALKLCSDLASVYDPIRRSYWAYISSNIENKYSIKEHDFKIVISNGNN</sequence>
<dbReference type="PANTHER" id="PTHR11129">
    <property type="entry name" value="PROTEIN FARNESYLTRANSFERASE ALPHA SUBUNIT/RAB GERANYLGERANYL TRANSFERASE ALPHA SUBUNIT"/>
    <property type="match status" value="1"/>
</dbReference>
<evidence type="ECO:0000256" key="2">
    <source>
        <dbReference type="ARBA" id="ARBA00006734"/>
    </source>
</evidence>
<proteinExistence type="inferred from homology"/>
<name>A0A2S2Q4T3_9HEMI</name>
<evidence type="ECO:0000256" key="7">
    <source>
        <dbReference type="ARBA" id="ARBA00022737"/>
    </source>
</evidence>
<dbReference type="EC" id="2.5.1.59" evidence="3"/>
<dbReference type="GO" id="GO:0005965">
    <property type="term" value="C:protein farnesyltransferase complex"/>
    <property type="evidence" value="ECO:0007669"/>
    <property type="project" value="TreeGrafter"/>
</dbReference>
<dbReference type="Proteomes" id="UP000694846">
    <property type="component" value="Unplaced"/>
</dbReference>
<dbReference type="EMBL" id="GGMS01003560">
    <property type="protein sequence ID" value="MBY72763.1"/>
    <property type="molecule type" value="Transcribed_RNA"/>
</dbReference>
<evidence type="ECO:0000256" key="12">
    <source>
        <dbReference type="ARBA" id="ARBA00043086"/>
    </source>
</evidence>
<dbReference type="SUPFAM" id="SSF48439">
    <property type="entry name" value="Protein prenylyltransferase"/>
    <property type="match status" value="1"/>
</dbReference>
<evidence type="ECO:0000256" key="4">
    <source>
        <dbReference type="ARBA" id="ARBA00012702"/>
    </source>
</evidence>
<evidence type="ECO:0000256" key="11">
    <source>
        <dbReference type="ARBA" id="ARBA00042436"/>
    </source>
</evidence>
<feature type="compositionally biased region" description="Basic and acidic residues" evidence="14">
    <location>
        <begin position="1"/>
        <end position="14"/>
    </location>
</feature>
<evidence type="ECO:0000256" key="5">
    <source>
        <dbReference type="ARBA" id="ARBA00022602"/>
    </source>
</evidence>
<evidence type="ECO:0000313" key="17">
    <source>
        <dbReference type="RefSeq" id="XP_025410535.1"/>
    </source>
</evidence>
<evidence type="ECO:0000256" key="8">
    <source>
        <dbReference type="ARBA" id="ARBA00022842"/>
    </source>
</evidence>
<reference evidence="15" key="1">
    <citation type="submission" date="2018-04" db="EMBL/GenBank/DDBJ databases">
        <title>Transcriptome assembly of Sipha flava.</title>
        <authorList>
            <person name="Scully E.D."/>
            <person name="Geib S.M."/>
            <person name="Palmer N.A."/>
            <person name="Koch K."/>
            <person name="Bradshaw J."/>
            <person name="Heng-Moss T."/>
            <person name="Sarath G."/>
        </authorList>
    </citation>
    <scope>NUCLEOTIDE SEQUENCE</scope>
</reference>
<dbReference type="AlphaFoldDB" id="A0A2S2Q4T3"/>
<evidence type="ECO:0000256" key="6">
    <source>
        <dbReference type="ARBA" id="ARBA00022679"/>
    </source>
</evidence>
<accession>A0A2S2Q4T3</accession>
<keyword evidence="8" id="KW-0460">Magnesium</keyword>
<dbReference type="EC" id="2.5.1.58" evidence="4"/>
<dbReference type="InterPro" id="IPR002088">
    <property type="entry name" value="Prenyl_trans_a"/>
</dbReference>
<evidence type="ECO:0000256" key="1">
    <source>
        <dbReference type="ARBA" id="ARBA00001946"/>
    </source>
</evidence>
<comment type="cofactor">
    <cofactor evidence="1">
        <name>Mg(2+)</name>
        <dbReference type="ChEBI" id="CHEBI:18420"/>
    </cofactor>
</comment>
<reference evidence="17" key="2">
    <citation type="submission" date="2025-04" db="UniProtKB">
        <authorList>
            <consortium name="RefSeq"/>
        </authorList>
    </citation>
    <scope>IDENTIFICATION</scope>
    <source>
        <tissue evidence="17">Whole body</tissue>
    </source>
</reference>
<protein>
    <recommendedName>
        <fullName evidence="9">Protein farnesyltransferase/geranylgeranyltransferase type-1 subunit alpha</fullName>
        <ecNumber evidence="4">2.5.1.58</ecNumber>
        <ecNumber evidence="3">2.5.1.59</ecNumber>
    </recommendedName>
    <alternativeName>
        <fullName evidence="12">CAAX farnesyltransferase subunit alpha</fullName>
    </alternativeName>
    <alternativeName>
        <fullName evidence="11">FTase-alpha</fullName>
    </alternativeName>
    <alternativeName>
        <fullName evidence="10">Ras proteins prenyltransferase subunit alpha</fullName>
    </alternativeName>
    <alternativeName>
        <fullName evidence="13">Type I protein geranyl-geranyltransferase subunit alpha</fullName>
    </alternativeName>
</protein>
<evidence type="ECO:0000256" key="10">
    <source>
        <dbReference type="ARBA" id="ARBA00041392"/>
    </source>
</evidence>
<evidence type="ECO:0000256" key="14">
    <source>
        <dbReference type="SAM" id="MobiDB-lite"/>
    </source>
</evidence>
<dbReference type="Gene3D" id="1.25.40.120">
    <property type="entry name" value="Protein prenylyltransferase"/>
    <property type="match status" value="1"/>
</dbReference>
<dbReference type="PROSITE" id="PS51147">
    <property type="entry name" value="PFTA"/>
    <property type="match status" value="5"/>
</dbReference>
<keyword evidence="5" id="KW-0637">Prenyltransferase</keyword>
<evidence type="ECO:0000256" key="3">
    <source>
        <dbReference type="ARBA" id="ARBA00012700"/>
    </source>
</evidence>
<dbReference type="GO" id="GO:0004660">
    <property type="term" value="F:protein farnesyltransferase activity"/>
    <property type="evidence" value="ECO:0007669"/>
    <property type="project" value="UniProtKB-EC"/>
</dbReference>
<dbReference type="OrthoDB" id="272289at2759"/>
<keyword evidence="7" id="KW-0677">Repeat</keyword>
<gene>
    <name evidence="15" type="primary">FNTA</name>
    <name evidence="17" type="synonym">LOC112683636</name>
    <name evidence="15" type="ORF">g.115046</name>
</gene>
<dbReference type="Pfam" id="PF01239">
    <property type="entry name" value="PPTA"/>
    <property type="match status" value="5"/>
</dbReference>
<evidence type="ECO:0000256" key="13">
    <source>
        <dbReference type="ARBA" id="ARBA00043219"/>
    </source>
</evidence>
<comment type="similarity">
    <text evidence="2">Belongs to the protein prenyltransferase subunit alpha family.</text>
</comment>
<dbReference type="GO" id="GO:0004662">
    <property type="term" value="F:CAAX-protein geranylgeranyltransferase activity"/>
    <property type="evidence" value="ECO:0007669"/>
    <property type="project" value="UniProtKB-EC"/>
</dbReference>
<keyword evidence="16" id="KW-1185">Reference proteome</keyword>
<dbReference type="GO" id="GO:0005953">
    <property type="term" value="C:CAAX-protein geranylgeranyltransferase complex"/>
    <property type="evidence" value="ECO:0007669"/>
    <property type="project" value="TreeGrafter"/>
</dbReference>
<keyword evidence="6 15" id="KW-0808">Transferase</keyword>
<evidence type="ECO:0000313" key="15">
    <source>
        <dbReference type="EMBL" id="MBY72763.1"/>
    </source>
</evidence>
<dbReference type="RefSeq" id="XP_025410535.1">
    <property type="nucleotide sequence ID" value="XM_025554750.1"/>
</dbReference>
<dbReference type="PANTHER" id="PTHR11129:SF1">
    <property type="entry name" value="PROTEIN FARNESYLTRANSFERASE_GERANYLGERANYLTRANSFERASE TYPE-1 SUBUNIT ALPHA"/>
    <property type="match status" value="1"/>
</dbReference>
<feature type="region of interest" description="Disordered" evidence="14">
    <location>
        <begin position="1"/>
        <end position="32"/>
    </location>
</feature>